<dbReference type="PANTHER" id="PTHR37813:SF1">
    <property type="entry name" value="FELS-2 PROPHAGE PROTEIN"/>
    <property type="match status" value="1"/>
</dbReference>
<name>A0A2Y9AHA6_9MICO</name>
<dbReference type="AlphaFoldDB" id="A0A2Y9AHA6"/>
<dbReference type="EMBL" id="UETB01000008">
    <property type="protein sequence ID" value="SSA43376.1"/>
    <property type="molecule type" value="Genomic_DNA"/>
</dbReference>
<evidence type="ECO:0000313" key="5">
    <source>
        <dbReference type="Proteomes" id="UP000250222"/>
    </source>
</evidence>
<feature type="transmembrane region" description="Helical" evidence="2">
    <location>
        <begin position="388"/>
        <end position="410"/>
    </location>
</feature>
<organism evidence="4 5">
    <name type="scientific">Georgenia satyanarayanai</name>
    <dbReference type="NCBI Taxonomy" id="860221"/>
    <lineage>
        <taxon>Bacteria</taxon>
        <taxon>Bacillati</taxon>
        <taxon>Actinomycetota</taxon>
        <taxon>Actinomycetes</taxon>
        <taxon>Micrococcales</taxon>
        <taxon>Bogoriellaceae</taxon>
        <taxon>Georgenia</taxon>
    </lineage>
</organism>
<feature type="domain" description="Phage tail tape measure protein" evidence="3">
    <location>
        <begin position="96"/>
        <end position="296"/>
    </location>
</feature>
<dbReference type="Proteomes" id="UP000250222">
    <property type="component" value="Unassembled WGS sequence"/>
</dbReference>
<evidence type="ECO:0000256" key="1">
    <source>
        <dbReference type="ARBA" id="ARBA00022612"/>
    </source>
</evidence>
<dbReference type="Gene3D" id="1.20.5.300">
    <property type="match status" value="1"/>
</dbReference>
<accession>A0A2Y9AHA6</accession>
<keyword evidence="2" id="KW-1133">Transmembrane helix</keyword>
<keyword evidence="1" id="KW-1188">Viral release from host cell</keyword>
<gene>
    <name evidence="4" type="ORF">SAMN05216184_108140</name>
</gene>
<dbReference type="InterPro" id="IPR010090">
    <property type="entry name" value="Phage_tape_meas"/>
</dbReference>
<keyword evidence="5" id="KW-1185">Reference proteome</keyword>
<dbReference type="PANTHER" id="PTHR37813">
    <property type="entry name" value="FELS-2 PROPHAGE PROTEIN"/>
    <property type="match status" value="1"/>
</dbReference>
<dbReference type="Pfam" id="PF10145">
    <property type="entry name" value="PhageMin_Tail"/>
    <property type="match status" value="1"/>
</dbReference>
<dbReference type="NCBIfam" id="TIGR01760">
    <property type="entry name" value="tape_meas_TP901"/>
    <property type="match status" value="1"/>
</dbReference>
<reference evidence="4 5" key="1">
    <citation type="submission" date="2016-10" db="EMBL/GenBank/DDBJ databases">
        <authorList>
            <person name="Cai Z."/>
        </authorList>
    </citation>
    <scope>NUCLEOTIDE SEQUENCE [LARGE SCALE GENOMIC DNA]</scope>
    <source>
        <strain evidence="4 5">CGMCC 1.10826</strain>
    </source>
</reference>
<feature type="transmembrane region" description="Helical" evidence="2">
    <location>
        <begin position="430"/>
        <end position="452"/>
    </location>
</feature>
<protein>
    <submittedName>
        <fullName evidence="4">Phage tail tape measure protein, TP901 family, core region</fullName>
    </submittedName>
</protein>
<keyword evidence="2" id="KW-0812">Transmembrane</keyword>
<evidence type="ECO:0000259" key="3">
    <source>
        <dbReference type="Pfam" id="PF10145"/>
    </source>
</evidence>
<evidence type="ECO:0000313" key="4">
    <source>
        <dbReference type="EMBL" id="SSA43376.1"/>
    </source>
</evidence>
<sequence length="896" mass="91802">MADRTVTLNLGARVTGFVNGMRTAQQAAENFTARGLDKIAANSQAVNTLSNTAGIMGGAMVAAAGAAVLAFANFDEAMSSVQASTMESADNMELLRDAAIDAGQRTAYSATEAAAGIEELAKAGISTADILGGGLDGALDLAAAGGIGVAEAAETAASAMTQFGLAGEDVTHIADLLAAGAGKAQGGVSDMAAALNQSGLVASQMGLSLDETVGSLTAFASAGLVGSDAGTAFRSAMLRLANPTKENIGLIEDLGLRFYDAQGDFVGMESVAGQLQDRLAHLTEEQRNAALAQIFGQDAIRAASILYEEGAEGVREWTDAVNDSGYAAEVAATRMDNLKGDWEEFTGALETALIGAGEGADGPLRSLVQGATDVVNAFSDLPSSVQQGLVGITGAGGLVLLGTAGLGRLVTAVSDVRTSMQNLGISAKTAGIAVAGVGAALSIATVAVTAWASAQAEARARVEALRDTFDDASSAITEQSRELVAEGFLEVENWANRIGYGFDSAAEAAEELGIDLGTLTDAALGDAEALAEVNTTLDEWRSTGEHADAILLVSRRLEEQRDAVSQARDEHGQIQEAVGETATAQGELGTVMEDTTGAVEDQTDALDELIDAQSTLADIALSLRDAQRNLEQSYDDLTQSIKDNGDTFNITTEKGRANQAALDDIAGASWDLIEAMAANGASQEELQAKMAETRDDFIEAAVAAGIEEDAARALADQLNLIPSAIETAVAVTGIDTALSRLGALDATLNSINGKTVTAAVAIRQYGQAAMATGGAVIGPGTGTSDDVPIMASNGEHMLTAAEVEAAGGHGAIYAMRAAIRSGAMRGYRDGGAVQYVPSFASGGAVSASATRVSLEGMRVRLSVGEREFTGYMEDVANGRILEREHQARGIGRYYQR</sequence>
<evidence type="ECO:0000256" key="2">
    <source>
        <dbReference type="SAM" id="Phobius"/>
    </source>
</evidence>
<proteinExistence type="predicted"/>
<keyword evidence="2" id="KW-0472">Membrane</keyword>